<proteinExistence type="predicted"/>
<evidence type="ECO:0000313" key="2">
    <source>
        <dbReference type="Proteomes" id="UP000325289"/>
    </source>
</evidence>
<dbReference type="RefSeq" id="WP_149755989.1">
    <property type="nucleotide sequence ID" value="NZ_FOMS01000006.1"/>
</dbReference>
<accession>A0A1I1XV84</accession>
<dbReference type="Proteomes" id="UP000325289">
    <property type="component" value="Unassembled WGS sequence"/>
</dbReference>
<dbReference type="AlphaFoldDB" id="A0A1I1XV84"/>
<evidence type="ECO:0000313" key="1">
    <source>
        <dbReference type="EMBL" id="SFE11257.1"/>
    </source>
</evidence>
<organism evidence="1 2">
    <name type="scientific">Roseivivax sediminis</name>
    <dbReference type="NCBI Taxonomy" id="936889"/>
    <lineage>
        <taxon>Bacteria</taxon>
        <taxon>Pseudomonadati</taxon>
        <taxon>Pseudomonadota</taxon>
        <taxon>Alphaproteobacteria</taxon>
        <taxon>Rhodobacterales</taxon>
        <taxon>Roseobacteraceae</taxon>
        <taxon>Roseivivax</taxon>
    </lineage>
</organism>
<protein>
    <submittedName>
        <fullName evidence="1">Uncharacterized protein</fullName>
    </submittedName>
</protein>
<dbReference type="OrthoDB" id="8081572at2"/>
<sequence>MSDGQVAIRIRRRALYLSREVCDRYFAGVDAVVLLRRDTDLLVLPVRHAAAGGYLLKQRNGAGDRVVHAADLLRDETDAGEDDRELPAFWDPAQAGLVVENALSAN</sequence>
<reference evidence="1 2" key="1">
    <citation type="submission" date="2016-10" db="EMBL/GenBank/DDBJ databases">
        <authorList>
            <person name="Varghese N."/>
            <person name="Submissions S."/>
        </authorList>
    </citation>
    <scope>NUCLEOTIDE SEQUENCE [LARGE SCALE GENOMIC DNA]</scope>
    <source>
        <strain evidence="2">YIM D21,KCTC 23444,ACCC 10710</strain>
    </source>
</reference>
<dbReference type="EMBL" id="FOMS01000006">
    <property type="protein sequence ID" value="SFE11257.1"/>
    <property type="molecule type" value="Genomic_DNA"/>
</dbReference>
<name>A0A1I1XV84_9RHOB</name>
<keyword evidence="2" id="KW-1185">Reference proteome</keyword>
<gene>
    <name evidence="1" type="ORF">SAMN04515678_106163</name>
</gene>